<feature type="compositionally biased region" description="Basic and acidic residues" evidence="1">
    <location>
        <begin position="150"/>
        <end position="161"/>
    </location>
</feature>
<gene>
    <name evidence="2" type="ORF">THAOC_12224</name>
</gene>
<dbReference type="SUPFAM" id="SSF51197">
    <property type="entry name" value="Clavaminate synthase-like"/>
    <property type="match status" value="1"/>
</dbReference>
<evidence type="ECO:0000313" key="3">
    <source>
        <dbReference type="Proteomes" id="UP000266841"/>
    </source>
</evidence>
<feature type="region of interest" description="Disordered" evidence="1">
    <location>
        <begin position="13"/>
        <end position="72"/>
    </location>
</feature>
<evidence type="ECO:0008006" key="4">
    <source>
        <dbReference type="Google" id="ProtNLM"/>
    </source>
</evidence>
<comment type="caution">
    <text evidence="2">The sequence shown here is derived from an EMBL/GenBank/DDBJ whole genome shotgun (WGS) entry which is preliminary data.</text>
</comment>
<sequence length="380" mass="42212">MINGVGTFQIRIRSAVHDDTERGPRRRRDGKGRNSVPDRADPTPERRGHVPAARDRGRKDRGGRPARRSPVEDPRVFTADFDWYFFRTTSPDIKRREGCFVRCLELMEKMEDKDFEFGQEMLTAAAFMGLTEASRVLVERHGLDPIGEARTARDDQGDQERRKRRALGEDQASDMRGVSSVADEHNSASKAGKTKHRKKRHLSNSAVTNAGDYRLNAMQAALMGGGTSTSSRPSVAETTVGSSTITTVRHAPAAHDARRAPQSLRRGVRHIFFGSDMSGATLHWHAAAFNILYVGTKEWHVTPPLYRGFTGTPAEVALERFANQPFGVRCTQLPGDLIYTRSLGTFDAESRVRDRRGEYREAASEGCAGGCLTKKVGWNA</sequence>
<dbReference type="Proteomes" id="UP000266841">
    <property type="component" value="Unassembled WGS sequence"/>
</dbReference>
<keyword evidence="3" id="KW-1185">Reference proteome</keyword>
<name>K0SP98_THAOC</name>
<feature type="region of interest" description="Disordered" evidence="1">
    <location>
        <begin position="147"/>
        <end position="210"/>
    </location>
</feature>
<proteinExistence type="predicted"/>
<reference evidence="2 3" key="1">
    <citation type="journal article" date="2012" name="Genome Biol.">
        <title>Genome and low-iron response of an oceanic diatom adapted to chronic iron limitation.</title>
        <authorList>
            <person name="Lommer M."/>
            <person name="Specht M."/>
            <person name="Roy A.S."/>
            <person name="Kraemer L."/>
            <person name="Andreson R."/>
            <person name="Gutowska M.A."/>
            <person name="Wolf J."/>
            <person name="Bergner S.V."/>
            <person name="Schilhabel M.B."/>
            <person name="Klostermeier U.C."/>
            <person name="Beiko R.G."/>
            <person name="Rosenstiel P."/>
            <person name="Hippler M."/>
            <person name="Laroche J."/>
        </authorList>
    </citation>
    <scope>NUCLEOTIDE SEQUENCE [LARGE SCALE GENOMIC DNA]</scope>
    <source>
        <strain evidence="2 3">CCMP1005</strain>
    </source>
</reference>
<feature type="compositionally biased region" description="Basic residues" evidence="1">
    <location>
        <begin position="192"/>
        <end position="202"/>
    </location>
</feature>
<accession>K0SP98</accession>
<protein>
    <recommendedName>
        <fullName evidence="4">JmjC domain-containing protein</fullName>
    </recommendedName>
</protein>
<evidence type="ECO:0000313" key="2">
    <source>
        <dbReference type="EMBL" id="EJK66814.1"/>
    </source>
</evidence>
<feature type="compositionally biased region" description="Basic and acidic residues" evidence="1">
    <location>
        <begin position="36"/>
        <end position="72"/>
    </location>
</feature>
<dbReference type="AlphaFoldDB" id="K0SP98"/>
<organism evidence="2 3">
    <name type="scientific">Thalassiosira oceanica</name>
    <name type="common">Marine diatom</name>
    <dbReference type="NCBI Taxonomy" id="159749"/>
    <lineage>
        <taxon>Eukaryota</taxon>
        <taxon>Sar</taxon>
        <taxon>Stramenopiles</taxon>
        <taxon>Ochrophyta</taxon>
        <taxon>Bacillariophyta</taxon>
        <taxon>Coscinodiscophyceae</taxon>
        <taxon>Thalassiosirophycidae</taxon>
        <taxon>Thalassiosirales</taxon>
        <taxon>Thalassiosiraceae</taxon>
        <taxon>Thalassiosira</taxon>
    </lineage>
</organism>
<dbReference type="EMBL" id="AGNL01014200">
    <property type="protein sequence ID" value="EJK66814.1"/>
    <property type="molecule type" value="Genomic_DNA"/>
</dbReference>
<evidence type="ECO:0000256" key="1">
    <source>
        <dbReference type="SAM" id="MobiDB-lite"/>
    </source>
</evidence>